<protein>
    <submittedName>
        <fullName evidence="1">DegV family protein</fullName>
    </submittedName>
</protein>
<comment type="caution">
    <text evidence="1">The sequence shown here is derived from an EMBL/GenBank/DDBJ whole genome shotgun (WGS) entry which is preliminary data.</text>
</comment>
<dbReference type="Gene3D" id="3.30.1180.10">
    <property type="match status" value="1"/>
</dbReference>
<dbReference type="InterPro" id="IPR043168">
    <property type="entry name" value="DegV_C"/>
</dbReference>
<dbReference type="Pfam" id="PF02645">
    <property type="entry name" value="DegV"/>
    <property type="match status" value="1"/>
</dbReference>
<organism evidence="1 2">
    <name type="scientific">Candidatus Alectryocaccomicrobium excrementavium</name>
    <dbReference type="NCBI Taxonomy" id="2840668"/>
    <lineage>
        <taxon>Bacteria</taxon>
        <taxon>Bacillati</taxon>
        <taxon>Bacillota</taxon>
        <taxon>Clostridia</taxon>
        <taxon>Candidatus Alectryocaccomicrobium</taxon>
    </lineage>
</organism>
<gene>
    <name evidence="1" type="ORF">IAA84_04415</name>
</gene>
<reference evidence="1" key="2">
    <citation type="journal article" date="2021" name="PeerJ">
        <title>Extensive microbial diversity within the chicken gut microbiome revealed by metagenomics and culture.</title>
        <authorList>
            <person name="Gilroy R."/>
            <person name="Ravi A."/>
            <person name="Getino M."/>
            <person name="Pursley I."/>
            <person name="Horton D.L."/>
            <person name="Alikhan N.F."/>
            <person name="Baker D."/>
            <person name="Gharbi K."/>
            <person name="Hall N."/>
            <person name="Watson M."/>
            <person name="Adriaenssens E.M."/>
            <person name="Foster-Nyarko E."/>
            <person name="Jarju S."/>
            <person name="Secka A."/>
            <person name="Antonio M."/>
            <person name="Oren A."/>
            <person name="Chaudhuri R.R."/>
            <person name="La Ragione R."/>
            <person name="Hildebrand F."/>
            <person name="Pallen M.J."/>
        </authorList>
    </citation>
    <scope>NUCLEOTIDE SEQUENCE</scope>
    <source>
        <strain evidence="1">13766</strain>
    </source>
</reference>
<evidence type="ECO:0000313" key="1">
    <source>
        <dbReference type="EMBL" id="HIS92242.1"/>
    </source>
</evidence>
<proteinExistence type="predicted"/>
<dbReference type="EMBL" id="DVJN01000090">
    <property type="protein sequence ID" value="HIS92242.1"/>
    <property type="molecule type" value="Genomic_DNA"/>
</dbReference>
<dbReference type="SUPFAM" id="SSF82549">
    <property type="entry name" value="DAK1/DegV-like"/>
    <property type="match status" value="1"/>
</dbReference>
<evidence type="ECO:0000313" key="2">
    <source>
        <dbReference type="Proteomes" id="UP000824140"/>
    </source>
</evidence>
<dbReference type="PROSITE" id="PS51482">
    <property type="entry name" value="DEGV"/>
    <property type="match status" value="1"/>
</dbReference>
<accession>A0A9D1FZG3</accession>
<reference evidence="1" key="1">
    <citation type="submission" date="2020-10" db="EMBL/GenBank/DDBJ databases">
        <authorList>
            <person name="Gilroy R."/>
        </authorList>
    </citation>
    <scope>NUCLEOTIDE SEQUENCE</scope>
    <source>
        <strain evidence="1">13766</strain>
    </source>
</reference>
<dbReference type="AlphaFoldDB" id="A0A9D1FZG3"/>
<sequence length="151" mass="16569">MQDWIAQGMDFEGVVRAAERFLQKTHIAFALSSFDNLIKNGRMSRAVGFLAHKLGMWGIGAGSDEGEIAMRGKTRGPWHAIGMLIAEMQEKGFCGGRVAIDPCCNPDFAEKLRAKILERWETARVSIHPTRGLCGYYAQRHGVIVAYGGAG</sequence>
<dbReference type="Proteomes" id="UP000824140">
    <property type="component" value="Unassembled WGS sequence"/>
</dbReference>
<name>A0A9D1FZG3_9FIRM</name>
<dbReference type="InterPro" id="IPR003797">
    <property type="entry name" value="DegV"/>
</dbReference>